<dbReference type="GO" id="GO:0008270">
    <property type="term" value="F:zinc ion binding"/>
    <property type="evidence" value="ECO:0007669"/>
    <property type="project" value="UniProtKB-KW"/>
</dbReference>
<comment type="caution">
    <text evidence="9">The sequence shown here is derived from an EMBL/GenBank/DDBJ whole genome shotgun (WGS) entry which is preliminary data.</text>
</comment>
<name>A0A814B8X3_ADIRI</name>
<dbReference type="Gene3D" id="1.20.120.1750">
    <property type="match status" value="1"/>
</dbReference>
<evidence type="ECO:0000256" key="6">
    <source>
        <dbReference type="ARBA" id="ARBA00022786"/>
    </source>
</evidence>
<keyword evidence="4" id="KW-0677">Repeat</keyword>
<evidence type="ECO:0000256" key="1">
    <source>
        <dbReference type="ARBA" id="ARBA00004906"/>
    </source>
</evidence>
<evidence type="ECO:0000256" key="5">
    <source>
        <dbReference type="ARBA" id="ARBA00022771"/>
    </source>
</evidence>
<dbReference type="CDD" id="cd20336">
    <property type="entry name" value="Rcat_RBR"/>
    <property type="match status" value="1"/>
</dbReference>
<dbReference type="AlphaFoldDB" id="A0A814B8X3"/>
<evidence type="ECO:0000256" key="2">
    <source>
        <dbReference type="ARBA" id="ARBA00022679"/>
    </source>
</evidence>
<gene>
    <name evidence="9" type="ORF">XAT740_LOCUS9265</name>
</gene>
<feature type="domain" description="RING-type" evidence="8">
    <location>
        <begin position="20"/>
        <end position="250"/>
    </location>
</feature>
<keyword evidence="3" id="KW-0479">Metal-binding</keyword>
<evidence type="ECO:0000259" key="8">
    <source>
        <dbReference type="PROSITE" id="PS51873"/>
    </source>
</evidence>
<keyword evidence="10" id="KW-1185">Reference proteome</keyword>
<dbReference type="Proteomes" id="UP000663828">
    <property type="component" value="Unassembled WGS sequence"/>
</dbReference>
<keyword evidence="5" id="KW-0863">Zinc-finger</keyword>
<dbReference type="InterPro" id="IPR044066">
    <property type="entry name" value="TRIAD_supradom"/>
</dbReference>
<keyword evidence="7" id="KW-0862">Zinc</keyword>
<evidence type="ECO:0000313" key="10">
    <source>
        <dbReference type="Proteomes" id="UP000663828"/>
    </source>
</evidence>
<dbReference type="SUPFAM" id="SSF57850">
    <property type="entry name" value="RING/U-box"/>
    <property type="match status" value="2"/>
</dbReference>
<accession>A0A814B8X3</accession>
<evidence type="ECO:0000256" key="4">
    <source>
        <dbReference type="ARBA" id="ARBA00022737"/>
    </source>
</evidence>
<reference evidence="9" key="1">
    <citation type="submission" date="2021-02" db="EMBL/GenBank/DDBJ databases">
        <authorList>
            <person name="Nowell W R."/>
        </authorList>
    </citation>
    <scope>NUCLEOTIDE SEQUENCE</scope>
</reference>
<evidence type="ECO:0000256" key="7">
    <source>
        <dbReference type="ARBA" id="ARBA00022833"/>
    </source>
</evidence>
<evidence type="ECO:0000256" key="3">
    <source>
        <dbReference type="ARBA" id="ARBA00022723"/>
    </source>
</evidence>
<dbReference type="InterPro" id="IPR051628">
    <property type="entry name" value="LUBAC_E3_Ligases"/>
</dbReference>
<proteinExistence type="predicted"/>
<comment type="pathway">
    <text evidence="1">Protein modification; protein ubiquitination.</text>
</comment>
<dbReference type="PROSITE" id="PS51873">
    <property type="entry name" value="TRIAD"/>
    <property type="match status" value="1"/>
</dbReference>
<organism evidence="9 10">
    <name type="scientific">Adineta ricciae</name>
    <name type="common">Rotifer</name>
    <dbReference type="NCBI Taxonomy" id="249248"/>
    <lineage>
        <taxon>Eukaryota</taxon>
        <taxon>Metazoa</taxon>
        <taxon>Spiralia</taxon>
        <taxon>Gnathifera</taxon>
        <taxon>Rotifera</taxon>
        <taxon>Eurotatoria</taxon>
        <taxon>Bdelloidea</taxon>
        <taxon>Adinetida</taxon>
        <taxon>Adinetidae</taxon>
        <taxon>Adineta</taxon>
    </lineage>
</organism>
<dbReference type="PANTHER" id="PTHR22770:SF47">
    <property type="entry name" value="E3 UBIQUITIN-PROTEIN LIGASE RNF216"/>
    <property type="match status" value="1"/>
</dbReference>
<evidence type="ECO:0000313" key="9">
    <source>
        <dbReference type="EMBL" id="CAF0925254.1"/>
    </source>
</evidence>
<protein>
    <recommendedName>
        <fullName evidence="8">RING-type domain-containing protein</fullName>
    </recommendedName>
</protein>
<dbReference type="GO" id="GO:0016740">
    <property type="term" value="F:transferase activity"/>
    <property type="evidence" value="ECO:0007669"/>
    <property type="project" value="UniProtKB-KW"/>
</dbReference>
<sequence length="340" mass="39243">MTTNSVENTGASSSNNKEKKKTICGACESELEPDHAGIQCIQGHHFCTECSKNIVKLFFSDPQLYIPLRCVQCHVELNSSVFERQLTADQFDFYNQNMLALLYVKTLVGPDERLDSCPFCSFAVIHNLDYQGFLFCEHRDCGKTSCLVCRKALPQIQNDHIDDEQQVEVFRHFTCQELADDKREFDSAVEFGQKVPCPNCELAGMKDDACTHMTCPTCSQIWCYFCGKRVEDCDKKIGGTNGIFDHNQNWHINPKRCPMYFTQIQDVDERWPGDEEQCLMIFHRIRSLRLLREFVNKLGKNRVAKLEEHFHILNSCGFTMEEILNEDLTLIRGKGRFCRN</sequence>
<keyword evidence="6" id="KW-0833">Ubl conjugation pathway</keyword>
<keyword evidence="2" id="KW-0808">Transferase</keyword>
<dbReference type="EMBL" id="CAJNOR010000474">
    <property type="protein sequence ID" value="CAF0925254.1"/>
    <property type="molecule type" value="Genomic_DNA"/>
</dbReference>
<dbReference type="PANTHER" id="PTHR22770">
    <property type="entry name" value="UBIQUITIN CONJUGATING ENZYME 7 INTERACTING PROTEIN-RELATED"/>
    <property type="match status" value="1"/>
</dbReference>